<name>A0A2K2UBY1_9ACTN</name>
<dbReference type="GO" id="GO:0009390">
    <property type="term" value="C:dimethyl sulfoxide reductase complex"/>
    <property type="evidence" value="ECO:0007669"/>
    <property type="project" value="TreeGrafter"/>
</dbReference>
<dbReference type="GO" id="GO:0009389">
    <property type="term" value="F:dimethyl sulfoxide reductase activity"/>
    <property type="evidence" value="ECO:0007669"/>
    <property type="project" value="TreeGrafter"/>
</dbReference>
<feature type="transmembrane region" description="Helical" evidence="1">
    <location>
        <begin position="37"/>
        <end position="59"/>
    </location>
</feature>
<reference evidence="3" key="1">
    <citation type="submission" date="2018-01" db="EMBL/GenBank/DDBJ databases">
        <title>Rubneribacter badeniensis gen. nov., sp. nov., and Colonibacter rubneri, gen. nov., sp. nov., WGS of new members of the Eggerthellaceae.</title>
        <authorList>
            <person name="Danylec N."/>
            <person name="Stoll D.A."/>
            <person name="Doetsch A."/>
            <person name="Kulling S.E."/>
            <person name="Huch M."/>
        </authorList>
    </citation>
    <scope>NUCLEOTIDE SEQUENCE [LARGE SCALE GENOMIC DNA]</scope>
    <source>
        <strain evidence="3">ResAG-96</strain>
    </source>
</reference>
<dbReference type="EMBL" id="PPEK01000006">
    <property type="protein sequence ID" value="PNV67708.1"/>
    <property type="molecule type" value="Genomic_DNA"/>
</dbReference>
<dbReference type="AlphaFoldDB" id="A0A2K2UBY1"/>
<dbReference type="RefSeq" id="WP_103264993.1">
    <property type="nucleotide sequence ID" value="NZ_CABMLE010000006.1"/>
</dbReference>
<keyword evidence="1" id="KW-0472">Membrane</keyword>
<evidence type="ECO:0008006" key="4">
    <source>
        <dbReference type="Google" id="ProtNLM"/>
    </source>
</evidence>
<dbReference type="OrthoDB" id="3173524at2"/>
<feature type="transmembrane region" description="Helical" evidence="1">
    <location>
        <begin position="240"/>
        <end position="260"/>
    </location>
</feature>
<feature type="transmembrane region" description="Helical" evidence="1">
    <location>
        <begin position="12"/>
        <end position="31"/>
    </location>
</feature>
<dbReference type="PANTHER" id="PTHR38095">
    <property type="entry name" value="ANAEROBIC DIMETHYL SULFOXIDE REDUCTASE CHAIN YNFH"/>
    <property type="match status" value="1"/>
</dbReference>
<evidence type="ECO:0000313" key="3">
    <source>
        <dbReference type="Proteomes" id="UP000236197"/>
    </source>
</evidence>
<accession>A0A2K2UBY1</accession>
<keyword evidence="3" id="KW-1185">Reference proteome</keyword>
<feature type="transmembrane region" description="Helical" evidence="1">
    <location>
        <begin position="105"/>
        <end position="128"/>
    </location>
</feature>
<evidence type="ECO:0000256" key="1">
    <source>
        <dbReference type="SAM" id="Phobius"/>
    </source>
</evidence>
<dbReference type="GO" id="GO:0005886">
    <property type="term" value="C:plasma membrane"/>
    <property type="evidence" value="ECO:0007669"/>
    <property type="project" value="TreeGrafter"/>
</dbReference>
<dbReference type="InterPro" id="IPR007059">
    <property type="entry name" value="DmsC"/>
</dbReference>
<dbReference type="Proteomes" id="UP000236197">
    <property type="component" value="Unassembled WGS sequence"/>
</dbReference>
<protein>
    <recommendedName>
        <fullName evidence="4">DMSO reductase</fullName>
    </recommendedName>
</protein>
<feature type="transmembrane region" description="Helical" evidence="1">
    <location>
        <begin position="80"/>
        <end position="99"/>
    </location>
</feature>
<evidence type="ECO:0000313" key="2">
    <source>
        <dbReference type="EMBL" id="PNV67708.1"/>
    </source>
</evidence>
<sequence>MQIHWPLVISTACQRVGLGMFACAFLANLALGTVLPLNVVALATLTLLAVGGIASIFHLQTPARFFNAFSNFGSHLTQEALITPFLGIALLACGLNGFVYDMGPATIVVETAACILAAAFLACTGLAYQMRSRPAWNTGFVLGLFLLTAAEAGSIAVCAVCVLIGAVVPTGLAVATGVLFVACVVVQCAYLARMRHVGYGVDVRVNEEPYKTVFYLWLAVGVACTGAGLAAGLAVASSELLLAAAVASALGIVAWTVLFFKGACKVKMFPMYPVDLNLDM</sequence>
<feature type="transmembrane region" description="Helical" evidence="1">
    <location>
        <begin position="172"/>
        <end position="192"/>
    </location>
</feature>
<comment type="caution">
    <text evidence="2">The sequence shown here is derived from an EMBL/GenBank/DDBJ whole genome shotgun (WGS) entry which is preliminary data.</text>
</comment>
<feature type="transmembrane region" description="Helical" evidence="1">
    <location>
        <begin position="140"/>
        <end position="166"/>
    </location>
</feature>
<feature type="transmembrane region" description="Helical" evidence="1">
    <location>
        <begin position="213"/>
        <end position="234"/>
    </location>
</feature>
<gene>
    <name evidence="2" type="ORF">C2L71_06615</name>
</gene>
<dbReference type="GO" id="GO:0019645">
    <property type="term" value="P:anaerobic electron transport chain"/>
    <property type="evidence" value="ECO:0007669"/>
    <property type="project" value="InterPro"/>
</dbReference>
<dbReference type="PANTHER" id="PTHR38095:SF2">
    <property type="entry name" value="ANAEROBIC DIMETHYL SULFOXIDE REDUCTASE CHAIN C"/>
    <property type="match status" value="1"/>
</dbReference>
<keyword evidence="1" id="KW-0812">Transmembrane</keyword>
<proteinExistence type="predicted"/>
<organism evidence="2 3">
    <name type="scientific">Enteroscipio rubneri</name>
    <dbReference type="NCBI Taxonomy" id="2070686"/>
    <lineage>
        <taxon>Bacteria</taxon>
        <taxon>Bacillati</taxon>
        <taxon>Actinomycetota</taxon>
        <taxon>Coriobacteriia</taxon>
        <taxon>Eggerthellales</taxon>
        <taxon>Eggerthellaceae</taxon>
        <taxon>Enteroscipio</taxon>
    </lineage>
</organism>
<keyword evidence="1" id="KW-1133">Transmembrane helix</keyword>
<dbReference type="Pfam" id="PF04976">
    <property type="entry name" value="DmsC"/>
    <property type="match status" value="1"/>
</dbReference>